<dbReference type="Proteomes" id="UP000815325">
    <property type="component" value="Unassembled WGS sequence"/>
</dbReference>
<organism evidence="2 3">
    <name type="scientific">Dunaliella salina</name>
    <name type="common">Green alga</name>
    <name type="synonym">Protococcus salinus</name>
    <dbReference type="NCBI Taxonomy" id="3046"/>
    <lineage>
        <taxon>Eukaryota</taxon>
        <taxon>Viridiplantae</taxon>
        <taxon>Chlorophyta</taxon>
        <taxon>core chlorophytes</taxon>
        <taxon>Chlorophyceae</taxon>
        <taxon>CS clade</taxon>
        <taxon>Chlamydomonadales</taxon>
        <taxon>Dunaliellaceae</taxon>
        <taxon>Dunaliella</taxon>
    </lineage>
</organism>
<gene>
    <name evidence="2" type="ORF">DUNSADRAFT_13278</name>
</gene>
<accession>A0ABQ7G9Q2</accession>
<dbReference type="EMBL" id="MU069956">
    <property type="protein sequence ID" value="KAF5831339.1"/>
    <property type="molecule type" value="Genomic_DNA"/>
</dbReference>
<reference evidence="2" key="1">
    <citation type="submission" date="2017-08" db="EMBL/GenBank/DDBJ databases">
        <authorList>
            <person name="Polle J.E."/>
            <person name="Barry K."/>
            <person name="Cushman J."/>
            <person name="Schmutz J."/>
            <person name="Tran D."/>
            <person name="Hathwaick L.T."/>
            <person name="Yim W.C."/>
            <person name="Jenkins J."/>
            <person name="Mckie-Krisberg Z.M."/>
            <person name="Prochnik S."/>
            <person name="Lindquist E."/>
            <person name="Dockter R.B."/>
            <person name="Adam C."/>
            <person name="Molina H."/>
            <person name="Bunkerborg J."/>
            <person name="Jin E."/>
            <person name="Buchheim M."/>
            <person name="Magnuson J."/>
        </authorList>
    </citation>
    <scope>NUCLEOTIDE SEQUENCE</scope>
    <source>
        <strain evidence="2">CCAP 19/18</strain>
    </source>
</reference>
<name>A0ABQ7G9Q2_DUNSA</name>
<comment type="caution">
    <text evidence="2">The sequence shown here is derived from an EMBL/GenBank/DDBJ whole genome shotgun (WGS) entry which is preliminary data.</text>
</comment>
<proteinExistence type="predicted"/>
<feature type="non-terminal residue" evidence="2">
    <location>
        <position position="142"/>
    </location>
</feature>
<evidence type="ECO:0008006" key="4">
    <source>
        <dbReference type="Google" id="ProtNLM"/>
    </source>
</evidence>
<feature type="region of interest" description="Disordered" evidence="1">
    <location>
        <begin position="51"/>
        <end position="78"/>
    </location>
</feature>
<protein>
    <recommendedName>
        <fullName evidence="4">Encoded protein</fullName>
    </recommendedName>
</protein>
<evidence type="ECO:0000313" key="2">
    <source>
        <dbReference type="EMBL" id="KAF5831339.1"/>
    </source>
</evidence>
<evidence type="ECO:0000256" key="1">
    <source>
        <dbReference type="SAM" id="MobiDB-lite"/>
    </source>
</evidence>
<sequence length="142" mass="16199">MHCLHSGCTRHAASPFSGGIATTLPPSAVVLTPTPVRTSVLDCKKREGILVRGRRDGNSSHSRKEQQRRRRQRIRMSEDNWWEEDGRLKEDMLQADFLSEVPQRRGRGSKKGDDEEEDGQVGKLTSALFWDMLSKQIHGFQR</sequence>
<evidence type="ECO:0000313" key="3">
    <source>
        <dbReference type="Proteomes" id="UP000815325"/>
    </source>
</evidence>
<feature type="region of interest" description="Disordered" evidence="1">
    <location>
        <begin position="93"/>
        <end position="121"/>
    </location>
</feature>
<keyword evidence="3" id="KW-1185">Reference proteome</keyword>
<feature type="compositionally biased region" description="Basic and acidic residues" evidence="1">
    <location>
        <begin position="51"/>
        <end position="65"/>
    </location>
</feature>